<dbReference type="SUPFAM" id="SSF55874">
    <property type="entry name" value="ATPase domain of HSP90 chaperone/DNA topoisomerase II/histidine kinase"/>
    <property type="match status" value="1"/>
</dbReference>
<dbReference type="PROSITE" id="PS50109">
    <property type="entry name" value="HIS_KIN"/>
    <property type="match status" value="1"/>
</dbReference>
<keyword evidence="8" id="KW-1133">Transmembrane helix</keyword>
<dbReference type="PANTHER" id="PTHR34220:SF7">
    <property type="entry name" value="SENSOR HISTIDINE KINASE YPDA"/>
    <property type="match status" value="1"/>
</dbReference>
<dbReference type="CDD" id="cd06225">
    <property type="entry name" value="HAMP"/>
    <property type="match status" value="1"/>
</dbReference>
<feature type="domain" description="HAMP" evidence="10">
    <location>
        <begin position="213"/>
        <end position="266"/>
    </location>
</feature>
<dbReference type="eggNOG" id="COG2972">
    <property type="taxonomic scope" value="Bacteria"/>
</dbReference>
<dbReference type="Pfam" id="PF06580">
    <property type="entry name" value="His_kinase"/>
    <property type="match status" value="1"/>
</dbReference>
<dbReference type="STRING" id="585394.RHOM_03100"/>
<keyword evidence="6 11" id="KW-0418">Kinase</keyword>
<keyword evidence="8" id="KW-0472">Membrane</keyword>
<dbReference type="InterPro" id="IPR005467">
    <property type="entry name" value="His_kinase_dom"/>
</dbReference>
<evidence type="ECO:0000256" key="6">
    <source>
        <dbReference type="ARBA" id="ARBA00022777"/>
    </source>
</evidence>
<dbReference type="SMART" id="SM00387">
    <property type="entry name" value="HATPase_c"/>
    <property type="match status" value="1"/>
</dbReference>
<dbReference type="Gene3D" id="3.30.565.10">
    <property type="entry name" value="Histidine kinase-like ATPase, C-terminal domain"/>
    <property type="match status" value="1"/>
</dbReference>
<evidence type="ECO:0000256" key="7">
    <source>
        <dbReference type="ARBA" id="ARBA00023012"/>
    </source>
</evidence>
<name>G2T0R0_ROSHA</name>
<dbReference type="BioCyc" id="RHOM585394:G1H02-645-MONOMER"/>
<evidence type="ECO:0000313" key="12">
    <source>
        <dbReference type="Proteomes" id="UP000008178"/>
    </source>
</evidence>
<comment type="catalytic activity">
    <reaction evidence="1">
        <text>ATP + protein L-histidine = ADP + protein N-phospho-L-histidine.</text>
        <dbReference type="EC" id="2.7.13.3"/>
    </reaction>
</comment>
<dbReference type="GeneID" id="93722488"/>
<evidence type="ECO:0000259" key="10">
    <source>
        <dbReference type="PROSITE" id="PS50885"/>
    </source>
</evidence>
<reference evidence="11 12" key="1">
    <citation type="journal article" date="2015" name="Genome Announc.">
        <title>Complete genome sequence of the human gut symbiont Roseburia hominis.</title>
        <authorList>
            <person name="Travis A.J."/>
            <person name="Kelly D."/>
            <person name="Flint H.J."/>
            <person name="Aminov R.I."/>
        </authorList>
    </citation>
    <scope>NUCLEOTIDE SEQUENCE [LARGE SCALE GENOMIC DNA]</scope>
    <source>
        <strain evidence="12">DSM 16839 / JCM 17582 / NCIMB 14029 / A2-183</strain>
    </source>
</reference>
<dbReference type="KEGG" id="rho:RHOM_03100"/>
<dbReference type="PROSITE" id="PS50885">
    <property type="entry name" value="HAMP"/>
    <property type="match status" value="1"/>
</dbReference>
<dbReference type="OrthoDB" id="9809348at2"/>
<protein>
    <recommendedName>
        <fullName evidence="3">histidine kinase</fullName>
        <ecNumber evidence="3">2.7.13.3</ecNumber>
    </recommendedName>
</protein>
<organism evidence="11 12">
    <name type="scientific">Roseburia hominis (strain DSM 16839 / JCM 17582 / NCIMB 14029 / A2-183)</name>
    <dbReference type="NCBI Taxonomy" id="585394"/>
    <lineage>
        <taxon>Bacteria</taxon>
        <taxon>Bacillati</taxon>
        <taxon>Bacillota</taxon>
        <taxon>Clostridia</taxon>
        <taxon>Lachnospirales</taxon>
        <taxon>Lachnospiraceae</taxon>
        <taxon>Roseburia</taxon>
    </lineage>
</organism>
<dbReference type="InterPro" id="IPR050640">
    <property type="entry name" value="Bact_2-comp_sensor_kinase"/>
</dbReference>
<dbReference type="InterPro" id="IPR003594">
    <property type="entry name" value="HATPase_dom"/>
</dbReference>
<dbReference type="RefSeq" id="WP_014078787.1">
    <property type="nucleotide sequence ID" value="NC_015977.1"/>
</dbReference>
<feature type="domain" description="Histidine kinase" evidence="9">
    <location>
        <begin position="323"/>
        <end position="497"/>
    </location>
</feature>
<keyword evidence="12" id="KW-1185">Reference proteome</keyword>
<dbReference type="Pfam" id="PF02518">
    <property type="entry name" value="HATPase_c"/>
    <property type="match status" value="1"/>
</dbReference>
<dbReference type="InterPro" id="IPR010559">
    <property type="entry name" value="Sig_transdc_His_kin_internal"/>
</dbReference>
<feature type="transmembrane region" description="Helical" evidence="8">
    <location>
        <begin position="186"/>
        <end position="211"/>
    </location>
</feature>
<dbReference type="SUPFAM" id="SSF158472">
    <property type="entry name" value="HAMP domain-like"/>
    <property type="match status" value="1"/>
</dbReference>
<dbReference type="Pfam" id="PF00672">
    <property type="entry name" value="HAMP"/>
    <property type="match status" value="1"/>
</dbReference>
<keyword evidence="5" id="KW-0808">Transferase</keyword>
<dbReference type="InterPro" id="IPR003660">
    <property type="entry name" value="HAMP_dom"/>
</dbReference>
<evidence type="ECO:0000256" key="2">
    <source>
        <dbReference type="ARBA" id="ARBA00004370"/>
    </source>
</evidence>
<keyword evidence="8" id="KW-0812">Transmembrane</keyword>
<sequence length="503" mass="57597">MGKTSVRKRIKQFWQALTIKKKIATFTGTVFLIIAVSVLFNVWVVKFSLIDFNRILQDNAAVSELAQALEEESIQFETYIKGNREERESLDIAIERTGRAVEKLPFRYSEIGEQRYAKTWSIKSCYEVYCQKRDAMLAMGENAPDYIKRLYEVYEMQDYLEEYAATLMNETIEDGDGLYHKKVPMLICMPIVVVVSGIILVTGMMELAALMNQTIISPVVALVKAAQRIAANDFFSEDVQVQNEDELGELVHAFNKMKYATGEYIMALEEKRKTLDLLHEEELGKLETEKRLEMIKLELLKSQINPHFLFNTLNVISGMAKLEEAETTEKMILALSSLFRYNLKTPEQSVPLAKELKVVADYMYLQQMRFGERIRYELNCKVEQELVMVPAFTFQPLVENAIIHGVSPKEEGGSIRIVVRQKEMRLHIVIGDDGIGMTEEELQQLKSRLKTDDARHSGIGLGNVYRRITAMYADGNFEIYSKKNAGTVIFIDIPCREETGDMT</sequence>
<evidence type="ECO:0000256" key="8">
    <source>
        <dbReference type="SAM" id="Phobius"/>
    </source>
</evidence>
<accession>G2T0R0</accession>
<dbReference type="Gene3D" id="6.10.340.10">
    <property type="match status" value="1"/>
</dbReference>
<keyword evidence="7" id="KW-0902">Two-component regulatory system</keyword>
<evidence type="ECO:0000259" key="9">
    <source>
        <dbReference type="PROSITE" id="PS50109"/>
    </source>
</evidence>
<dbReference type="InterPro" id="IPR036890">
    <property type="entry name" value="HATPase_C_sf"/>
</dbReference>
<dbReference type="GO" id="GO:0000155">
    <property type="term" value="F:phosphorelay sensor kinase activity"/>
    <property type="evidence" value="ECO:0007669"/>
    <property type="project" value="InterPro"/>
</dbReference>
<feature type="transmembrane region" description="Helical" evidence="8">
    <location>
        <begin position="23"/>
        <end position="45"/>
    </location>
</feature>
<evidence type="ECO:0000256" key="1">
    <source>
        <dbReference type="ARBA" id="ARBA00000085"/>
    </source>
</evidence>
<dbReference type="HOGENOM" id="CLU_020473_5_1_9"/>
<dbReference type="PANTHER" id="PTHR34220">
    <property type="entry name" value="SENSOR HISTIDINE KINASE YPDA"/>
    <property type="match status" value="1"/>
</dbReference>
<dbReference type="SMART" id="SM00304">
    <property type="entry name" value="HAMP"/>
    <property type="match status" value="1"/>
</dbReference>
<proteinExistence type="predicted"/>
<dbReference type="GO" id="GO:0016020">
    <property type="term" value="C:membrane"/>
    <property type="evidence" value="ECO:0007669"/>
    <property type="project" value="UniProtKB-SubCell"/>
</dbReference>
<evidence type="ECO:0000313" key="11">
    <source>
        <dbReference type="EMBL" id="AEN95742.1"/>
    </source>
</evidence>
<evidence type="ECO:0000256" key="4">
    <source>
        <dbReference type="ARBA" id="ARBA00022553"/>
    </source>
</evidence>
<dbReference type="EC" id="2.7.13.3" evidence="3"/>
<evidence type="ECO:0000256" key="3">
    <source>
        <dbReference type="ARBA" id="ARBA00012438"/>
    </source>
</evidence>
<dbReference type="AlphaFoldDB" id="G2T0R0"/>
<comment type="subcellular location">
    <subcellularLocation>
        <location evidence="2">Membrane</location>
    </subcellularLocation>
</comment>
<keyword evidence="4" id="KW-0597">Phosphoprotein</keyword>
<dbReference type="Proteomes" id="UP000008178">
    <property type="component" value="Chromosome"/>
</dbReference>
<gene>
    <name evidence="11" type="ordered locus">RHOM_03100</name>
</gene>
<evidence type="ECO:0000256" key="5">
    <source>
        <dbReference type="ARBA" id="ARBA00022679"/>
    </source>
</evidence>
<dbReference type="EMBL" id="CP003040">
    <property type="protein sequence ID" value="AEN95742.1"/>
    <property type="molecule type" value="Genomic_DNA"/>
</dbReference>